<evidence type="ECO:0000313" key="2">
    <source>
        <dbReference type="WBParaSite" id="PS1159_v2.g14991.t1"/>
    </source>
</evidence>
<proteinExistence type="predicted"/>
<evidence type="ECO:0000313" key="1">
    <source>
        <dbReference type="Proteomes" id="UP000887580"/>
    </source>
</evidence>
<dbReference type="Proteomes" id="UP000887580">
    <property type="component" value="Unplaced"/>
</dbReference>
<sequence length="311" mass="35748">MDTGVAVRKRVIRIFRDYIDKVPESPKVPEILSKIVRRVSDEEGVKKLALETLMAYWFTPVSDTKFLLNKVITLVDTVNISLKDAKGDHIETFFISVLKKDDIDRNTISASNQTVDTLVNYVLHLENALAEKGESSEISKEEEIETQKRHQNRLLSSLTSLSMFSKIRPELFVRHIKVFLPHLAKKPETQTELQVLNQETVLSNNMSSIIPDNVRGNLMRCIFSVGLMCRFFDFDRMIDGNSLKEELSSPVKSDSKREIGMYAEAIYSYLLFFSRSIDPEVSKISLSSLGQLCSEYPDFFERLELRNLYLF</sequence>
<protein>
    <submittedName>
        <fullName evidence="2">Uncharacterized protein</fullName>
    </submittedName>
</protein>
<name>A0AC35F8W8_9BILA</name>
<organism evidence="1 2">
    <name type="scientific">Panagrolaimus sp. PS1159</name>
    <dbReference type="NCBI Taxonomy" id="55785"/>
    <lineage>
        <taxon>Eukaryota</taxon>
        <taxon>Metazoa</taxon>
        <taxon>Ecdysozoa</taxon>
        <taxon>Nematoda</taxon>
        <taxon>Chromadorea</taxon>
        <taxon>Rhabditida</taxon>
        <taxon>Tylenchina</taxon>
        <taxon>Panagrolaimomorpha</taxon>
        <taxon>Panagrolaimoidea</taxon>
        <taxon>Panagrolaimidae</taxon>
        <taxon>Panagrolaimus</taxon>
    </lineage>
</organism>
<accession>A0AC35F8W8</accession>
<dbReference type="WBParaSite" id="PS1159_v2.g14991.t1">
    <property type="protein sequence ID" value="PS1159_v2.g14991.t1"/>
    <property type="gene ID" value="PS1159_v2.g14991"/>
</dbReference>
<reference evidence="2" key="1">
    <citation type="submission" date="2022-11" db="UniProtKB">
        <authorList>
            <consortium name="WormBaseParasite"/>
        </authorList>
    </citation>
    <scope>IDENTIFICATION</scope>
</reference>